<reference evidence="1 2" key="1">
    <citation type="submission" date="2016-10" db="EMBL/GenBank/DDBJ databases">
        <authorList>
            <person name="de Groot N.N."/>
        </authorList>
    </citation>
    <scope>NUCLEOTIDE SEQUENCE [LARGE SCALE GENOMIC DNA]</scope>
    <source>
        <strain evidence="1 2">CGMCC 4.6945</strain>
    </source>
</reference>
<dbReference type="InterPro" id="IPR025629">
    <property type="entry name" value="DUF4287"/>
</dbReference>
<dbReference type="RefSeq" id="WP_090031622.1">
    <property type="nucleotide sequence ID" value="NZ_BONM01000017.1"/>
</dbReference>
<gene>
    <name evidence="1" type="ORF">SAMN05421867_104213</name>
</gene>
<evidence type="ECO:0000313" key="1">
    <source>
        <dbReference type="EMBL" id="SFA97411.1"/>
    </source>
</evidence>
<dbReference type="Proteomes" id="UP000199012">
    <property type="component" value="Unassembled WGS sequence"/>
</dbReference>
<dbReference type="OrthoDB" id="4559052at2"/>
<keyword evidence="2" id="KW-1185">Reference proteome</keyword>
<evidence type="ECO:0000313" key="2">
    <source>
        <dbReference type="Proteomes" id="UP000199012"/>
    </source>
</evidence>
<proteinExistence type="predicted"/>
<sequence length="100" mass="10666">MSFQAYLDTIEDRTGMTPRALLAVAAGKGFDQPTTKAADVVAWFKDDYGLGRGHAMAFWRVLSQGATIPDTHVGTSGAHRDESTELWLDGRATRPGAAAG</sequence>
<evidence type="ECO:0008006" key="3">
    <source>
        <dbReference type="Google" id="ProtNLM"/>
    </source>
</evidence>
<dbReference type="Pfam" id="PF14117">
    <property type="entry name" value="DUF4287"/>
    <property type="match status" value="1"/>
</dbReference>
<accession>A0A1I0X913</accession>
<organism evidence="1 2">
    <name type="scientific">Cellulomonas marina</name>
    <dbReference type="NCBI Taxonomy" id="988821"/>
    <lineage>
        <taxon>Bacteria</taxon>
        <taxon>Bacillati</taxon>
        <taxon>Actinomycetota</taxon>
        <taxon>Actinomycetes</taxon>
        <taxon>Micrococcales</taxon>
        <taxon>Cellulomonadaceae</taxon>
        <taxon>Cellulomonas</taxon>
    </lineage>
</organism>
<protein>
    <recommendedName>
        <fullName evidence="3">DUF4287 domain-containing protein</fullName>
    </recommendedName>
</protein>
<dbReference type="AlphaFoldDB" id="A0A1I0X913"/>
<dbReference type="EMBL" id="FOKA01000004">
    <property type="protein sequence ID" value="SFA97411.1"/>
    <property type="molecule type" value="Genomic_DNA"/>
</dbReference>
<name>A0A1I0X913_9CELL</name>